<dbReference type="SMART" id="SM00248">
    <property type="entry name" value="ANK"/>
    <property type="match status" value="2"/>
</dbReference>
<dbReference type="InterPro" id="IPR036770">
    <property type="entry name" value="Ankyrin_rpt-contain_sf"/>
</dbReference>
<dbReference type="Gene3D" id="1.25.40.20">
    <property type="entry name" value="Ankyrin repeat-containing domain"/>
    <property type="match status" value="1"/>
</dbReference>
<dbReference type="PROSITE" id="PS50088">
    <property type="entry name" value="ANK_REPEAT"/>
    <property type="match status" value="2"/>
</dbReference>
<keyword evidence="2" id="KW-0040">ANK repeat</keyword>
<evidence type="ECO:0000256" key="2">
    <source>
        <dbReference type="ARBA" id="ARBA00023043"/>
    </source>
</evidence>
<dbReference type="PANTHER" id="PTHR24171:SF9">
    <property type="entry name" value="ANKYRIN REPEAT DOMAIN-CONTAINING PROTEIN 39"/>
    <property type="match status" value="1"/>
</dbReference>
<dbReference type="Pfam" id="PF12796">
    <property type="entry name" value="Ank_2"/>
    <property type="match status" value="1"/>
</dbReference>
<organism evidence="3">
    <name type="scientific">viral metagenome</name>
    <dbReference type="NCBI Taxonomy" id="1070528"/>
    <lineage>
        <taxon>unclassified sequences</taxon>
        <taxon>metagenomes</taxon>
        <taxon>organismal metagenomes</taxon>
    </lineage>
</organism>
<dbReference type="PROSITE" id="PS50297">
    <property type="entry name" value="ANK_REP_REGION"/>
    <property type="match status" value="1"/>
</dbReference>
<evidence type="ECO:0000313" key="3">
    <source>
        <dbReference type="EMBL" id="QHT78822.1"/>
    </source>
</evidence>
<protein>
    <submittedName>
        <fullName evidence="3">Uncharacterized protein</fullName>
    </submittedName>
</protein>
<name>A0A6C0HDX6_9ZZZZ</name>
<evidence type="ECO:0000256" key="1">
    <source>
        <dbReference type="ARBA" id="ARBA00022737"/>
    </source>
</evidence>
<dbReference type="SUPFAM" id="SSF48403">
    <property type="entry name" value="Ankyrin repeat"/>
    <property type="match status" value="1"/>
</dbReference>
<dbReference type="AlphaFoldDB" id="A0A6C0HDX6"/>
<reference evidence="3" key="1">
    <citation type="journal article" date="2020" name="Nature">
        <title>Giant virus diversity and host interactions through global metagenomics.</title>
        <authorList>
            <person name="Schulz F."/>
            <person name="Roux S."/>
            <person name="Paez-Espino D."/>
            <person name="Jungbluth S."/>
            <person name="Walsh D.A."/>
            <person name="Denef V.J."/>
            <person name="McMahon K.D."/>
            <person name="Konstantinidis K.T."/>
            <person name="Eloe-Fadrosh E.A."/>
            <person name="Kyrpides N.C."/>
            <person name="Woyke T."/>
        </authorList>
    </citation>
    <scope>NUCLEOTIDE SEQUENCE</scope>
    <source>
        <strain evidence="3">GVMAG-M-3300023179-92</strain>
    </source>
</reference>
<accession>A0A6C0HDX6</accession>
<keyword evidence="1" id="KW-0677">Repeat</keyword>
<proteinExistence type="predicted"/>
<dbReference type="EMBL" id="MN739939">
    <property type="protein sequence ID" value="QHT78822.1"/>
    <property type="molecule type" value="Genomic_DNA"/>
</dbReference>
<dbReference type="InterPro" id="IPR002110">
    <property type="entry name" value="Ankyrin_rpt"/>
</dbReference>
<dbReference type="PANTHER" id="PTHR24171">
    <property type="entry name" value="ANKYRIN REPEAT DOMAIN-CONTAINING PROTEIN 39-RELATED"/>
    <property type="match status" value="1"/>
</dbReference>
<sequence length="196" mass="22923">MLIHAIKNKQVDKVKYITDRHNVTDAVLDNGFSIIWKIDFNNYEEADRQILEILFKRNLNIESPNGYYQTLLHRAVETSNVSLFEDLLGYGAEVEPKDYTGQTPLHYAVYNCNFYMCYSLIELGANINEADHNEETPFTNLALGLFSQIHYDEPSISRIEDIFIENSTKKELYNIAKLCKQYDNQRLYNKIYKSIN</sequence>